<evidence type="ECO:0008006" key="10">
    <source>
        <dbReference type="Google" id="ProtNLM"/>
    </source>
</evidence>
<feature type="transmembrane region" description="Helical" evidence="7">
    <location>
        <begin position="244"/>
        <end position="267"/>
    </location>
</feature>
<dbReference type="GO" id="GO:0016020">
    <property type="term" value="C:membrane"/>
    <property type="evidence" value="ECO:0007669"/>
    <property type="project" value="UniProtKB-SubCell"/>
</dbReference>
<gene>
    <name evidence="8" type="ORF">TAV2_LOCUS10448</name>
</gene>
<keyword evidence="4 7" id="KW-1133">Transmembrane helix</keyword>
<accession>A0AAU9S126</accession>
<reference evidence="8 9" key="1">
    <citation type="submission" date="2022-03" db="EMBL/GenBank/DDBJ databases">
        <authorList>
            <person name="Nunn A."/>
            <person name="Chopra R."/>
            <person name="Nunn A."/>
            <person name="Contreras Garrido A."/>
        </authorList>
    </citation>
    <scope>NUCLEOTIDE SEQUENCE [LARGE SCALE GENOMIC DNA]</scope>
</reference>
<feature type="transmembrane region" description="Helical" evidence="7">
    <location>
        <begin position="312"/>
        <end position="331"/>
    </location>
</feature>
<organism evidence="8 9">
    <name type="scientific">Thlaspi arvense</name>
    <name type="common">Field penny-cress</name>
    <dbReference type="NCBI Taxonomy" id="13288"/>
    <lineage>
        <taxon>Eukaryota</taxon>
        <taxon>Viridiplantae</taxon>
        <taxon>Streptophyta</taxon>
        <taxon>Embryophyta</taxon>
        <taxon>Tracheophyta</taxon>
        <taxon>Spermatophyta</taxon>
        <taxon>Magnoliopsida</taxon>
        <taxon>eudicotyledons</taxon>
        <taxon>Gunneridae</taxon>
        <taxon>Pentapetalae</taxon>
        <taxon>rosids</taxon>
        <taxon>malvids</taxon>
        <taxon>Brassicales</taxon>
        <taxon>Brassicaceae</taxon>
        <taxon>Thlaspideae</taxon>
        <taxon>Thlaspi</taxon>
    </lineage>
</organism>
<dbReference type="EMBL" id="OU466859">
    <property type="protein sequence ID" value="CAH2054862.1"/>
    <property type="molecule type" value="Genomic_DNA"/>
</dbReference>
<feature type="transmembrane region" description="Helical" evidence="7">
    <location>
        <begin position="411"/>
        <end position="435"/>
    </location>
</feature>
<feature type="transmembrane region" description="Helical" evidence="7">
    <location>
        <begin position="211"/>
        <end position="237"/>
    </location>
</feature>
<name>A0AAU9S126_THLAR</name>
<feature type="region of interest" description="Disordered" evidence="6">
    <location>
        <begin position="336"/>
        <end position="363"/>
    </location>
</feature>
<dbReference type="PANTHER" id="PTHR10383">
    <property type="entry name" value="SERINE INCORPORATOR"/>
    <property type="match status" value="1"/>
</dbReference>
<feature type="transmembrane region" description="Helical" evidence="7">
    <location>
        <begin position="111"/>
        <end position="133"/>
    </location>
</feature>
<feature type="transmembrane region" description="Helical" evidence="7">
    <location>
        <begin position="153"/>
        <end position="172"/>
    </location>
</feature>
<keyword evidence="5 7" id="KW-0472">Membrane</keyword>
<comment type="similarity">
    <text evidence="2">Belongs to the TDE1 family.</text>
</comment>
<evidence type="ECO:0000256" key="3">
    <source>
        <dbReference type="ARBA" id="ARBA00022692"/>
    </source>
</evidence>
<evidence type="ECO:0000256" key="5">
    <source>
        <dbReference type="ARBA" id="ARBA00023136"/>
    </source>
</evidence>
<dbReference type="AlphaFoldDB" id="A0AAU9S126"/>
<evidence type="ECO:0000313" key="8">
    <source>
        <dbReference type="EMBL" id="CAH2054862.1"/>
    </source>
</evidence>
<dbReference type="PANTHER" id="PTHR10383:SF9">
    <property type="entry name" value="SERINE INCORPORATOR, ISOFORM F"/>
    <property type="match status" value="1"/>
</dbReference>
<proteinExistence type="inferred from homology"/>
<dbReference type="InterPro" id="IPR005016">
    <property type="entry name" value="TDE1/TMS"/>
</dbReference>
<evidence type="ECO:0000256" key="6">
    <source>
        <dbReference type="SAM" id="MobiDB-lite"/>
    </source>
</evidence>
<sequence>MSCLACCCASATCGLCSSVASGISRKSARIAYCGLFGASLVVSWILRETGAPLLEKFPCTFSDPSSSIYVQSQMFQWVCRYQVPVSQRFDDWNLGINTSDAFTKEWYQQQAVLRVSFGNFLFFAIYALIMIGVKDQNDRRDSWHHGGWPVKMIVWFLLVVLMFFVPNVIVSIYGTLSKFGAGAFLLVQVVLLLDATHNWNDSWVEKDERKWYVALLVISVACYLATYAFSGILFMWFNPSGHDCGLNVFFIVMTMILAFVFAIVALHPAVNGSLLPASVISVYCAYVCYTGLSSEPHDYVCNGLNRSKAVTASTLILGMLTTVLSVLYSALRAGSSTTFLSPPSSPRSALLEDPEDGKKKNGEAEARPVSYSYSFFHVIFALASMYAAMLLSGWTDSSESASLIDVGWTSVWVKICTGWVTAGLYIWTLIAPLILPDREFY</sequence>
<feature type="transmembrane region" description="Helical" evidence="7">
    <location>
        <begin position="371"/>
        <end position="391"/>
    </location>
</feature>
<feature type="transmembrane region" description="Helical" evidence="7">
    <location>
        <begin position="273"/>
        <end position="292"/>
    </location>
</feature>
<comment type="subcellular location">
    <subcellularLocation>
        <location evidence="1">Membrane</location>
        <topology evidence="1">Multi-pass membrane protein</topology>
    </subcellularLocation>
</comment>
<evidence type="ECO:0000313" key="9">
    <source>
        <dbReference type="Proteomes" id="UP000836841"/>
    </source>
</evidence>
<dbReference type="Pfam" id="PF03348">
    <property type="entry name" value="Serinc"/>
    <property type="match status" value="1"/>
</dbReference>
<evidence type="ECO:0000256" key="1">
    <source>
        <dbReference type="ARBA" id="ARBA00004141"/>
    </source>
</evidence>
<dbReference type="Proteomes" id="UP000836841">
    <property type="component" value="Chromosome 3"/>
</dbReference>
<evidence type="ECO:0000256" key="4">
    <source>
        <dbReference type="ARBA" id="ARBA00022989"/>
    </source>
</evidence>
<evidence type="ECO:0000256" key="2">
    <source>
        <dbReference type="ARBA" id="ARBA00006665"/>
    </source>
</evidence>
<protein>
    <recommendedName>
        <fullName evidence="10">Serine incorporator</fullName>
    </recommendedName>
</protein>
<keyword evidence="3 7" id="KW-0812">Transmembrane</keyword>
<evidence type="ECO:0000256" key="7">
    <source>
        <dbReference type="SAM" id="Phobius"/>
    </source>
</evidence>
<keyword evidence="9" id="KW-1185">Reference proteome</keyword>